<evidence type="ECO:0000313" key="2">
    <source>
        <dbReference type="EMBL" id="KAK3604264.1"/>
    </source>
</evidence>
<dbReference type="InterPro" id="IPR036108">
    <property type="entry name" value="4pyrrol_syn_uPrphyn_synt_sf"/>
</dbReference>
<proteinExistence type="predicted"/>
<dbReference type="Proteomes" id="UP001195483">
    <property type="component" value="Unassembled WGS sequence"/>
</dbReference>
<feature type="domain" description="Tetrapyrrole biosynthesis uroporphyrinogen III synthase" evidence="1">
    <location>
        <begin position="27"/>
        <end position="224"/>
    </location>
</feature>
<accession>A0AAE0T6J6</accession>
<dbReference type="GO" id="GO:0004852">
    <property type="term" value="F:uroporphyrinogen-III synthase activity"/>
    <property type="evidence" value="ECO:0007669"/>
    <property type="project" value="InterPro"/>
</dbReference>
<protein>
    <recommendedName>
        <fullName evidence="1">Tetrapyrrole biosynthesis uroporphyrinogen III synthase domain-containing protein</fullName>
    </recommendedName>
</protein>
<dbReference type="AlphaFoldDB" id="A0AAE0T6J6"/>
<comment type="caution">
    <text evidence="2">The sequence shown here is derived from an EMBL/GenBank/DDBJ whole genome shotgun (WGS) entry which is preliminary data.</text>
</comment>
<dbReference type="SUPFAM" id="SSF69618">
    <property type="entry name" value="HemD-like"/>
    <property type="match status" value="1"/>
</dbReference>
<dbReference type="PANTHER" id="PTHR12390:SF0">
    <property type="entry name" value="UROPORPHYRINOGEN-III SYNTHASE"/>
    <property type="match status" value="1"/>
</dbReference>
<dbReference type="EMBL" id="JAEAOA010000186">
    <property type="protein sequence ID" value="KAK3604264.1"/>
    <property type="molecule type" value="Genomic_DNA"/>
</dbReference>
<dbReference type="InterPro" id="IPR003754">
    <property type="entry name" value="4pyrrol_synth_uPrphyn_synth"/>
</dbReference>
<reference evidence="2" key="1">
    <citation type="journal article" date="2021" name="Genome Biol. Evol.">
        <title>A High-Quality Reference Genome for a Parasitic Bivalve with Doubly Uniparental Inheritance (Bivalvia: Unionida).</title>
        <authorList>
            <person name="Smith C.H."/>
        </authorList>
    </citation>
    <scope>NUCLEOTIDE SEQUENCE</scope>
    <source>
        <strain evidence="2">CHS0354</strain>
    </source>
</reference>
<dbReference type="CDD" id="cd06578">
    <property type="entry name" value="HemD"/>
    <property type="match status" value="1"/>
</dbReference>
<dbReference type="PANTHER" id="PTHR12390">
    <property type="entry name" value="UROPORPHYRINOGEN III SYNTHASE"/>
    <property type="match status" value="1"/>
</dbReference>
<keyword evidence="3" id="KW-1185">Reference proteome</keyword>
<dbReference type="GO" id="GO:0006780">
    <property type="term" value="P:uroporphyrinogen III biosynthetic process"/>
    <property type="evidence" value="ECO:0007669"/>
    <property type="project" value="InterPro"/>
</dbReference>
<reference evidence="2" key="3">
    <citation type="submission" date="2023-05" db="EMBL/GenBank/DDBJ databases">
        <authorList>
            <person name="Smith C.H."/>
        </authorList>
    </citation>
    <scope>NUCLEOTIDE SEQUENCE</scope>
    <source>
        <strain evidence="2">CHS0354</strain>
        <tissue evidence="2">Mantle</tissue>
    </source>
</reference>
<organism evidence="2 3">
    <name type="scientific">Potamilus streckersoni</name>
    <dbReference type="NCBI Taxonomy" id="2493646"/>
    <lineage>
        <taxon>Eukaryota</taxon>
        <taxon>Metazoa</taxon>
        <taxon>Spiralia</taxon>
        <taxon>Lophotrochozoa</taxon>
        <taxon>Mollusca</taxon>
        <taxon>Bivalvia</taxon>
        <taxon>Autobranchia</taxon>
        <taxon>Heteroconchia</taxon>
        <taxon>Palaeoheterodonta</taxon>
        <taxon>Unionida</taxon>
        <taxon>Unionoidea</taxon>
        <taxon>Unionidae</taxon>
        <taxon>Ambleminae</taxon>
        <taxon>Lampsilini</taxon>
        <taxon>Potamilus</taxon>
    </lineage>
</organism>
<evidence type="ECO:0000313" key="3">
    <source>
        <dbReference type="Proteomes" id="UP001195483"/>
    </source>
</evidence>
<gene>
    <name evidence="2" type="ORF">CHS0354_002072</name>
</gene>
<dbReference type="Pfam" id="PF02602">
    <property type="entry name" value="HEM4"/>
    <property type="match status" value="1"/>
</dbReference>
<reference evidence="2" key="2">
    <citation type="journal article" date="2021" name="Genome Biol. Evol.">
        <title>Developing a high-quality reference genome for a parasitic bivalve with doubly uniparental inheritance (Bivalvia: Unionida).</title>
        <authorList>
            <person name="Smith C.H."/>
        </authorList>
    </citation>
    <scope>NUCLEOTIDE SEQUENCE</scope>
    <source>
        <strain evidence="2">CHS0354</strain>
        <tissue evidence="2">Mantle</tissue>
    </source>
</reference>
<dbReference type="InterPro" id="IPR039793">
    <property type="entry name" value="UROS/Hem4"/>
</dbReference>
<sequence length="277" mass="29899">MTDQSNAPLNPVHRVLFTAGQEKQASYKSVLASAGYAVNCIPLLKITAAEVLPDIQQKILQTDYAGIVFTSTNAVKYTFSVLPPEFTQKLTRGSIAVFCVGKRTASACVGYGISKTYTPDKPAGRERIMSIPEFTALSGNRILYPCGDLADGQSFITDLHRLNITADALTVYSNIMPAGADKAVSEYWKKCPPDAVILMSPSAVSRLYHSLNLTGTELKKNGLLSAGRVSDVKTVQTRFILSGATTEKAFIHFFPSYAPIIVPYPSPEGICKALSAH</sequence>
<evidence type="ECO:0000259" key="1">
    <source>
        <dbReference type="Pfam" id="PF02602"/>
    </source>
</evidence>
<name>A0AAE0T6J6_9BIVA</name>
<dbReference type="Gene3D" id="3.40.50.10090">
    <property type="match status" value="2"/>
</dbReference>
<dbReference type="GO" id="GO:0005829">
    <property type="term" value="C:cytosol"/>
    <property type="evidence" value="ECO:0007669"/>
    <property type="project" value="TreeGrafter"/>
</dbReference>